<reference evidence="2" key="1">
    <citation type="journal article" date="2019" name="Int. J. Syst. Evol. Microbiol.">
        <title>The Global Catalogue of Microorganisms (GCM) 10K type strain sequencing project: providing services to taxonomists for standard genome sequencing and annotation.</title>
        <authorList>
            <consortium name="The Broad Institute Genomics Platform"/>
            <consortium name="The Broad Institute Genome Sequencing Center for Infectious Disease"/>
            <person name="Wu L."/>
            <person name="Ma J."/>
        </authorList>
    </citation>
    <scope>NUCLEOTIDE SEQUENCE [LARGE SCALE GENOMIC DNA]</scope>
    <source>
        <strain evidence="2">CGMCC 1.15959</strain>
    </source>
</reference>
<evidence type="ECO:0008006" key="3">
    <source>
        <dbReference type="Google" id="ProtNLM"/>
    </source>
</evidence>
<evidence type="ECO:0000313" key="2">
    <source>
        <dbReference type="Proteomes" id="UP000619041"/>
    </source>
</evidence>
<comment type="caution">
    <text evidence="1">The sequence shown here is derived from an EMBL/GenBank/DDBJ whole genome shotgun (WGS) entry which is preliminary data.</text>
</comment>
<proteinExistence type="predicted"/>
<protein>
    <recommendedName>
        <fullName evidence="3">DGQHR domain protein</fullName>
    </recommendedName>
</protein>
<dbReference type="InterPro" id="IPR017642">
    <property type="entry name" value="DNA_S_mod_DndB"/>
</dbReference>
<dbReference type="Pfam" id="PF14072">
    <property type="entry name" value="DndB"/>
    <property type="match status" value="1"/>
</dbReference>
<dbReference type="InterPro" id="IPR017601">
    <property type="entry name" value="DGQHR-contain_dom"/>
</dbReference>
<dbReference type="CDD" id="cd16413">
    <property type="entry name" value="DGQHR_domain"/>
    <property type="match status" value="1"/>
</dbReference>
<dbReference type="NCBIfam" id="NF041060">
    <property type="entry name" value="DpdB"/>
    <property type="match status" value="1"/>
</dbReference>
<gene>
    <name evidence="1" type="ORF">GCM10011515_26880</name>
</gene>
<sequence length="368" mass="40860">MPLNQVMTYLAVCAQQSSEHKVLSFAAKAADVLRFATIDRIGRDAQGELNGFQRPQVAAHIREIRDYLEKPDAVLPNPIVVAFTERVSVEELETGVVRLSIDMSAGAPGLVVDGQQRLSALADLDRDFQVFVSALICRDEAELRRQFVLINNTKPLPKSLIYELLPTVGDLPPRLSRRSTASDLTARLNFENTALRGYIKQHTCPEGIIADTVMQKIIMESLSNGVMRELIRGPKGVERCVRLVSNFFEAVKKTWPEAWHGQKPNSSRLLHGAGIQAMGDVMEVLAERAGARSVEDFRDGLASLKDKTAWTSGEWHLEGEVRRWNSLQNVNRDVALLKHYLVGLVKADLRRKAKLAPAPLLESTPAPS</sequence>
<evidence type="ECO:0000313" key="1">
    <source>
        <dbReference type="EMBL" id="GGE06033.1"/>
    </source>
</evidence>
<name>A0ABQ1SD78_9SPHN</name>
<dbReference type="NCBIfam" id="TIGR03187">
    <property type="entry name" value="DGQHR"/>
    <property type="match status" value="1"/>
</dbReference>
<dbReference type="Proteomes" id="UP000619041">
    <property type="component" value="Unassembled WGS sequence"/>
</dbReference>
<dbReference type="EMBL" id="BMKL01000002">
    <property type="protein sequence ID" value="GGE06033.1"/>
    <property type="molecule type" value="Genomic_DNA"/>
</dbReference>
<keyword evidence="2" id="KW-1185">Reference proteome</keyword>
<organism evidence="1 2">
    <name type="scientific">Tsuneonella deserti</name>
    <dbReference type="NCBI Taxonomy" id="2035528"/>
    <lineage>
        <taxon>Bacteria</taxon>
        <taxon>Pseudomonadati</taxon>
        <taxon>Pseudomonadota</taxon>
        <taxon>Alphaproteobacteria</taxon>
        <taxon>Sphingomonadales</taxon>
        <taxon>Erythrobacteraceae</taxon>
        <taxon>Tsuneonella</taxon>
    </lineage>
</organism>
<accession>A0ABQ1SD78</accession>